<evidence type="ECO:0000313" key="5">
    <source>
        <dbReference type="Proteomes" id="UP001056386"/>
    </source>
</evidence>
<dbReference type="InterPro" id="IPR037053">
    <property type="entry name" value="Phage_tail_collar_dom_sf"/>
</dbReference>
<reference evidence="3" key="2">
    <citation type="submission" date="2022-06" db="EMBL/GenBank/DDBJ databases">
        <title>Draft genome sequence of Burkholderia glumae strain GR20004 isolated from rice panicle showing bacterial panicle blight.</title>
        <authorList>
            <person name="Choi S.Y."/>
            <person name="Lee Y.H."/>
        </authorList>
    </citation>
    <scope>NUCLEOTIDE SEQUENCE</scope>
    <source>
        <strain evidence="3">GR20004</strain>
    </source>
</reference>
<dbReference type="Proteomes" id="UP000594892">
    <property type="component" value="Chromosome 1"/>
</dbReference>
<accession>A0AAQ0BRR5</accession>
<dbReference type="GeneID" id="45694665"/>
<gene>
    <name evidence="2" type="ORF">I6H06_10075</name>
    <name evidence="3" type="ORF">NFI99_06610</name>
</gene>
<protein>
    <submittedName>
        <fullName evidence="2">Tail fiber protein</fullName>
    </submittedName>
</protein>
<evidence type="ECO:0000259" key="1">
    <source>
        <dbReference type="Pfam" id="PF07484"/>
    </source>
</evidence>
<evidence type="ECO:0000313" key="4">
    <source>
        <dbReference type="Proteomes" id="UP000594892"/>
    </source>
</evidence>
<dbReference type="Gene3D" id="3.90.1340.10">
    <property type="entry name" value="Phage tail collar domain"/>
    <property type="match status" value="1"/>
</dbReference>
<organism evidence="2 4">
    <name type="scientific">Burkholderia glumae</name>
    <name type="common">Pseudomonas glumae</name>
    <dbReference type="NCBI Taxonomy" id="337"/>
    <lineage>
        <taxon>Bacteria</taxon>
        <taxon>Pseudomonadati</taxon>
        <taxon>Pseudomonadota</taxon>
        <taxon>Betaproteobacteria</taxon>
        <taxon>Burkholderiales</taxon>
        <taxon>Burkholderiaceae</taxon>
        <taxon>Burkholderia</taxon>
    </lineage>
</organism>
<evidence type="ECO:0000313" key="3">
    <source>
        <dbReference type="EMBL" id="USS41930.1"/>
    </source>
</evidence>
<proteinExistence type="predicted"/>
<dbReference type="AlphaFoldDB" id="A0AAQ0BRR5"/>
<name>A0AAQ0BRR5_BURGL</name>
<dbReference type="Proteomes" id="UP001056386">
    <property type="component" value="Chromosome 2"/>
</dbReference>
<dbReference type="EMBL" id="CP065600">
    <property type="protein sequence ID" value="QPQ89936.1"/>
    <property type="molecule type" value="Genomic_DNA"/>
</dbReference>
<dbReference type="RefSeq" id="WP_012734025.1">
    <property type="nucleotide sequence ID" value="NZ_CP021075.1"/>
</dbReference>
<feature type="domain" description="Phage tail collar" evidence="1">
    <location>
        <begin position="7"/>
        <end position="63"/>
    </location>
</feature>
<dbReference type="SUPFAM" id="SSF88874">
    <property type="entry name" value="Receptor-binding domain of short tail fibre protein gp12"/>
    <property type="match status" value="1"/>
</dbReference>
<evidence type="ECO:0000313" key="2">
    <source>
        <dbReference type="EMBL" id="QPQ89936.1"/>
    </source>
</evidence>
<reference evidence="2 4" key="1">
    <citation type="submission" date="2020-12" db="EMBL/GenBank/DDBJ databases">
        <title>FDA dAtabase for Regulatory Grade micrObial Sequences (FDA-ARGOS): Supporting development and validation of Infectious Disease Dx tests.</title>
        <authorList>
            <person name="Minogue T."/>
            <person name="Wolcott M."/>
            <person name="Wasieloski L."/>
            <person name="Aguilar W."/>
            <person name="Moore D."/>
            <person name="Jaissle J."/>
            <person name="Tallon L."/>
            <person name="Sadzewicz L."/>
            <person name="Zhao X."/>
            <person name="Boylan J."/>
            <person name="Ott S."/>
            <person name="Bowen H."/>
            <person name="Vavikolanu K."/>
            <person name="Mehta A."/>
            <person name="Aluvathingal J."/>
            <person name="Nadendla S."/>
            <person name="Yan Y."/>
            <person name="Sichtig H."/>
        </authorList>
    </citation>
    <scope>NUCLEOTIDE SEQUENCE [LARGE SCALE GENOMIC DNA]</scope>
    <source>
        <strain evidence="2 4">FDAARGOS_949</strain>
    </source>
</reference>
<dbReference type="EMBL" id="CP099583">
    <property type="protein sequence ID" value="USS41930.1"/>
    <property type="molecule type" value="Genomic_DNA"/>
</dbReference>
<dbReference type="InterPro" id="IPR011083">
    <property type="entry name" value="Phage_tail_collar_dom"/>
</dbReference>
<sequence>MSDQYLGEIRMVAFDFAPAGWALCLGQSVTIAQNNALFALLGTAYGGTGVTTFNLPDFRSRSPVGVGTGAPGLTPVTRGQQGGTETVTLTTNQLPTHTHVATVAGGGGTSTISISIPATTNTSAPQSAPANNMVLGPASSSGHSATIYSTAAANTNLLPFNASVTTAPPTVTNSQTGMGTPFPIRNPYLGVNFIIAMEGVYPTRP</sequence>
<dbReference type="Pfam" id="PF07484">
    <property type="entry name" value="Collar"/>
    <property type="match status" value="1"/>
</dbReference>
<keyword evidence="5" id="KW-1185">Reference proteome</keyword>